<dbReference type="RefSeq" id="WP_021288381.1">
    <property type="nucleotide sequence ID" value="NZ_AUPZ01000017.1"/>
</dbReference>
<feature type="compositionally biased region" description="Basic and acidic residues" evidence="3">
    <location>
        <begin position="167"/>
        <end position="178"/>
    </location>
</feature>
<dbReference type="Gene3D" id="2.160.20.160">
    <property type="match status" value="1"/>
</dbReference>
<sequence>MSLDLNSTSIEYKDKKVIIKSIPKDGENISVFMRPGDEVVFDIEGFDSDALEYILVGGDIVVSFANEGVLTFPSLGLMGFSSNPPQFSLGGNKSISVDNILSKIQEINELPITSVDASFTVTTSNKDEDEVPLYNQEDRVDEADNGSGTGQAQVIVIPQTQSFSDTQSKRENFTHTEQNDAISNFTSNLESTSRSTPPQSAYTNPYSRYTRPNDFDAYKPDEEMIPKPDEEMIPKPDEEMIPKPDEEMIPKPDEEMMPENDFTDYFPENDFDGYGDGDGDGEGEGVPNFGFKATAHQVRYSETTNDEGQVEILGGGGSVLGYENASITNQFEPETIDMSARSEDMVIRAEDFTYFSDTPSSLTGINNITFKDLSKGQSVTVDGLKLTATDEISAAEIATAFASLSAGATTGNVVTNGDWSGALSTGWSSDPLLLNTVTFTSQTPTEDVIDLTVSDSQEATAPTLVTVLDKQGNETTTETYTITFKDLVAGQSVTIDGLTLTATDNISAAEVAAAFASIDASGTGNSIAGGFWDGALSADWASGVAVAANSAVTFKSTEENSDISAFEANSAGLTIDAPDDLEIVATQGVDETTTESYDITFQDLIAGQSVTIDGLTLTATDAISAADVAAAFESLVAGATEGNVVAGTWDGELSAEWASSEATDATVTFTSQTEKTDVQDLVTTSKGSTINTAQEIEVTSSQDKEDAYLSRVLRFEPQMPEGFYVDSFSIEGLPTGVTILDKDANEITGSNITRDNMLFKNELGEVIEYDSVDFLTSFKSLEFTIKYPNDISDPFNASITANYKVDEAYAHSVTEPEESYTNEYTFALKDITSASDYTYNKSDFKNGLDEGFILSKEPNYNIIKDGSGDSTIYGGTVRDVVYDGAGDDKIYLSAADDLVYGGSGTNYIYGDTDNDSLDAKKHTGEDTVSYEEVQSFGTSEVELLRTEGVLTPEDGKKLSGNYEVKDENDVIIPNSLDIDMLASHKGVYVDLEGVHIDSLDIDVNGDGSIDENDKINAISKFANREERFTYDDDGYAVDTTIGKTITFISETPNAEVEDIAVVISPTAPSVASTQGVDETTTESYDITFQDLIAGQSVTIDGLTLTATDAISAADVAAAFESLVAGATEGNVVAGTWDGELSAEWASSEATDATVTFTSQTEKTDVEDITIASAGVSGVDTSAVDVTIAQGSSDIDTKQSEKATIVFKDLIDGQSLSIGGLTLTADGANISAANVAAGFANLSAGAIEGNSIENGTWSGELSSFSSGELESGLSSIQAIGYDIYEDIENINGSNYNDTIYGNDNKDNVLSGLGGNDTIDGRGGDNKLYGGDGFDTLISGSGKDFIDGGADTDTVSYVNMDDDKGVTVRLDRPNGEEEDYAGYYVDANGDYVAEPVDDGSFVIKDKIINVEDITGSKYNDTIYGSSSTNYIDGGEGDDRIFAGGGYDFIDGGAGSDWITYKPSDYDANVANPNFMQVFQGITVDLNASDFVMVKETTTGTLIDLIKNVEKISATDGADVIYGSNSADEEFWGWGGDDTLYGRGGNDILHGGSGDDHIRPGRGVDYSDGGSGVDFLHLYDDALRSKSVQQIRLSDEVGKVGTVQYSTDNGNNWNDGYLTPESHNNNSEYDSDIFNIDNLSKADNIEGLHGSYYDDYIIGNSQDNRFIAHNGDDEIYGMDGDDFIRGGNGKDIIYGGDGDDILYGDGDDDIIEGGDGDDTIYGHSVHNKNATNNDTIDGGTGNNTLNYNSSAYAFVLDMSDVVDDYATVDFSASLPTSHSQNNTGDANSFNDKIKNIQNIHGSRGADHITGDDSANIINGWWGADTIYGGAGNDILYGGVHVDIIYGGDGDDYINLDQYSDTDERVHGQHNEYAYGGAGDDTIVSQGGSDYLYGEAGDDTFIVNYRPHELHGGTGRDTLTLGDTYLYLRNSDIQGLEELNVGSGRTYFNRDQFFDDNAFDKITGDDNSQLFIYGSNGVDDNYDLSSLDLSGYSGMLNFYAYNGTDSLKIGANQDINMNEYYYNTFEEIEVGANSSLNIEAYADNGRSYYVHRDFSNVDVSSDINVTGGAGNDTFYANYEALLAGKLNIDGGNGSDIVDLRTTQTNSSTINLNDAGMFSNIETLRLTNNDTRTNDIEIDAEVMRSWFNGDEFTLDLYNNTQGDKVIINNTKGDDMTGFEIGQTYDITLDDDSTFTMQVV</sequence>
<evidence type="ECO:0000256" key="2">
    <source>
        <dbReference type="ARBA" id="ARBA00022525"/>
    </source>
</evidence>
<dbReference type="OrthoDB" id="5337046at2"/>
<dbReference type="InterPro" id="IPR018511">
    <property type="entry name" value="Hemolysin-typ_Ca-bd_CS"/>
</dbReference>
<keyword evidence="5" id="KW-1185">Reference proteome</keyword>
<feature type="compositionally biased region" description="Polar residues" evidence="3">
    <location>
        <begin position="179"/>
        <end position="207"/>
    </location>
</feature>
<dbReference type="GO" id="GO:0005509">
    <property type="term" value="F:calcium ion binding"/>
    <property type="evidence" value="ECO:0007669"/>
    <property type="project" value="InterPro"/>
</dbReference>
<reference evidence="4 5" key="1">
    <citation type="submission" date="2013-07" db="EMBL/GenBank/DDBJ databases">
        <title>Sulfurimonas hongkongensis AST-10 Genome Sequencing.</title>
        <authorList>
            <person name="Cai L."/>
            <person name="Zhang T."/>
        </authorList>
    </citation>
    <scope>NUCLEOTIDE SEQUENCE [LARGE SCALE GENOMIC DNA]</scope>
    <source>
        <strain evidence="4 5">AST-10</strain>
    </source>
</reference>
<evidence type="ECO:0000313" key="5">
    <source>
        <dbReference type="Proteomes" id="UP000015520"/>
    </source>
</evidence>
<dbReference type="Proteomes" id="UP000015520">
    <property type="component" value="Unassembled WGS sequence"/>
</dbReference>
<dbReference type="PRINTS" id="PR00313">
    <property type="entry name" value="CABNDNGRPT"/>
</dbReference>
<evidence type="ECO:0000256" key="3">
    <source>
        <dbReference type="SAM" id="MobiDB-lite"/>
    </source>
</evidence>
<dbReference type="Gene3D" id="2.150.10.10">
    <property type="entry name" value="Serralysin-like metalloprotease, C-terminal"/>
    <property type="match status" value="4"/>
</dbReference>
<evidence type="ECO:0000256" key="1">
    <source>
        <dbReference type="ARBA" id="ARBA00004613"/>
    </source>
</evidence>
<dbReference type="STRING" id="1172190.M947_10730"/>
<dbReference type="InterPro" id="IPR011049">
    <property type="entry name" value="Serralysin-like_metalloprot_C"/>
</dbReference>
<organism evidence="4 5">
    <name type="scientific">Sulfurimonas hongkongensis</name>
    <dbReference type="NCBI Taxonomy" id="1172190"/>
    <lineage>
        <taxon>Bacteria</taxon>
        <taxon>Pseudomonadati</taxon>
        <taxon>Campylobacterota</taxon>
        <taxon>Epsilonproteobacteria</taxon>
        <taxon>Campylobacterales</taxon>
        <taxon>Sulfurimonadaceae</taxon>
        <taxon>Sulfurimonas</taxon>
    </lineage>
</organism>
<dbReference type="eggNOG" id="COG2931">
    <property type="taxonomic scope" value="Bacteria"/>
</dbReference>
<accession>T0KM63</accession>
<proteinExistence type="predicted"/>
<feature type="compositionally biased region" description="Basic and acidic residues" evidence="3">
    <location>
        <begin position="211"/>
        <end position="243"/>
    </location>
</feature>
<name>T0KM63_9BACT</name>
<dbReference type="PATRIC" id="fig|1172190.3.peg.2068"/>
<dbReference type="PANTHER" id="PTHR38340:SF1">
    <property type="entry name" value="S-LAYER PROTEIN"/>
    <property type="match status" value="1"/>
</dbReference>
<gene>
    <name evidence="4" type="ORF">M947_10730</name>
</gene>
<feature type="region of interest" description="Disordered" evidence="3">
    <location>
        <begin position="162"/>
        <end position="243"/>
    </location>
</feature>
<dbReference type="GO" id="GO:0005576">
    <property type="term" value="C:extracellular region"/>
    <property type="evidence" value="ECO:0007669"/>
    <property type="project" value="UniProtKB-SubCell"/>
</dbReference>
<dbReference type="EMBL" id="AUPZ01000017">
    <property type="protein sequence ID" value="EQB34473.1"/>
    <property type="molecule type" value="Genomic_DNA"/>
</dbReference>
<dbReference type="InterPro" id="IPR001343">
    <property type="entry name" value="Hemolysn_Ca-bd"/>
</dbReference>
<keyword evidence="2" id="KW-0964">Secreted</keyword>
<dbReference type="SUPFAM" id="SSF51120">
    <property type="entry name" value="beta-Roll"/>
    <property type="match status" value="7"/>
</dbReference>
<comment type="caution">
    <text evidence="4">The sequence shown here is derived from an EMBL/GenBank/DDBJ whole genome shotgun (WGS) entry which is preliminary data.</text>
</comment>
<dbReference type="PANTHER" id="PTHR38340">
    <property type="entry name" value="S-LAYER PROTEIN"/>
    <property type="match status" value="1"/>
</dbReference>
<protein>
    <submittedName>
        <fullName evidence="4">Uncharacterized protein</fullName>
    </submittedName>
</protein>
<evidence type="ECO:0000313" key="4">
    <source>
        <dbReference type="EMBL" id="EQB34473.1"/>
    </source>
</evidence>
<comment type="subcellular location">
    <subcellularLocation>
        <location evidence="1">Secreted</location>
    </subcellularLocation>
</comment>
<dbReference type="Pfam" id="PF00353">
    <property type="entry name" value="HemolysinCabind"/>
    <property type="match status" value="9"/>
</dbReference>
<dbReference type="PROSITE" id="PS00330">
    <property type="entry name" value="HEMOLYSIN_CALCIUM"/>
    <property type="match status" value="5"/>
</dbReference>
<dbReference type="InterPro" id="IPR050557">
    <property type="entry name" value="RTX_toxin/Mannuronan_C5-epim"/>
</dbReference>